<reference evidence="5" key="1">
    <citation type="submission" date="2017-09" db="EMBL/GenBank/DDBJ databases">
        <title>Depth-based differentiation of microbial function through sediment-hosted aquifers and enrichment of novel symbionts in the deep terrestrial subsurface.</title>
        <authorList>
            <person name="Probst A.J."/>
            <person name="Ladd B."/>
            <person name="Jarett J.K."/>
            <person name="Geller-Mcgrath D.E."/>
            <person name="Sieber C.M.K."/>
            <person name="Emerson J.B."/>
            <person name="Anantharaman K."/>
            <person name="Thomas B.C."/>
            <person name="Malmstrom R."/>
            <person name="Stieglmeier M."/>
            <person name="Klingl A."/>
            <person name="Woyke T."/>
            <person name="Ryan C.M."/>
            <person name="Banfield J.F."/>
        </authorList>
    </citation>
    <scope>NUCLEOTIDE SEQUENCE [LARGE SCALE GENOMIC DNA]</scope>
</reference>
<evidence type="ECO:0000256" key="2">
    <source>
        <dbReference type="ARBA" id="ARBA00022695"/>
    </source>
</evidence>
<dbReference type="SUPFAM" id="SSF52374">
    <property type="entry name" value="Nucleotidylyl transferase"/>
    <property type="match status" value="1"/>
</dbReference>
<feature type="domain" description="Cytidyltransferase-like" evidence="3">
    <location>
        <begin position="13"/>
        <end position="113"/>
    </location>
</feature>
<comment type="caution">
    <text evidence="4">The sequence shown here is derived from an EMBL/GenBank/DDBJ whole genome shotgun (WGS) entry which is preliminary data.</text>
</comment>
<dbReference type="Gene3D" id="3.40.50.620">
    <property type="entry name" value="HUPs"/>
    <property type="match status" value="1"/>
</dbReference>
<dbReference type="NCBIfam" id="TIGR00125">
    <property type="entry name" value="cyt_tran_rel"/>
    <property type="match status" value="1"/>
</dbReference>
<name>A0A2H0TEN7_9BACT</name>
<dbReference type="PANTHER" id="PTHR43793">
    <property type="entry name" value="FAD SYNTHASE"/>
    <property type="match status" value="1"/>
</dbReference>
<organism evidence="4 5">
    <name type="scientific">Candidatus Niyogibacteria bacterium CG10_big_fil_rev_8_21_14_0_10_46_36</name>
    <dbReference type="NCBI Taxonomy" id="1974726"/>
    <lineage>
        <taxon>Bacteria</taxon>
        <taxon>Candidatus Niyogiibacteriota</taxon>
    </lineage>
</organism>
<proteinExistence type="predicted"/>
<dbReference type="InterPro" id="IPR050385">
    <property type="entry name" value="Archaeal_FAD_synthase"/>
</dbReference>
<protein>
    <recommendedName>
        <fullName evidence="3">Cytidyltransferase-like domain-containing protein</fullName>
    </recommendedName>
</protein>
<dbReference type="AlphaFoldDB" id="A0A2H0TEN7"/>
<accession>A0A2H0TEN7</accession>
<keyword evidence="1" id="KW-0808">Transferase</keyword>
<evidence type="ECO:0000259" key="3">
    <source>
        <dbReference type="Pfam" id="PF01467"/>
    </source>
</evidence>
<dbReference type="PANTHER" id="PTHR43793:SF1">
    <property type="entry name" value="FAD SYNTHASE"/>
    <property type="match status" value="1"/>
</dbReference>
<dbReference type="GO" id="GO:0016779">
    <property type="term" value="F:nucleotidyltransferase activity"/>
    <property type="evidence" value="ECO:0007669"/>
    <property type="project" value="UniProtKB-KW"/>
</dbReference>
<dbReference type="InterPro" id="IPR014729">
    <property type="entry name" value="Rossmann-like_a/b/a_fold"/>
</dbReference>
<dbReference type="Proteomes" id="UP000231503">
    <property type="component" value="Unassembled WGS sequence"/>
</dbReference>
<evidence type="ECO:0000313" key="4">
    <source>
        <dbReference type="EMBL" id="PIR70012.1"/>
    </source>
</evidence>
<keyword evidence="2" id="KW-0548">Nucleotidyltransferase</keyword>
<dbReference type="EMBL" id="PFCO01000001">
    <property type="protein sequence ID" value="PIR70012.1"/>
    <property type="molecule type" value="Genomic_DNA"/>
</dbReference>
<gene>
    <name evidence="4" type="ORF">COU47_00595</name>
</gene>
<evidence type="ECO:0000256" key="1">
    <source>
        <dbReference type="ARBA" id="ARBA00022679"/>
    </source>
</evidence>
<evidence type="ECO:0000313" key="5">
    <source>
        <dbReference type="Proteomes" id="UP000231503"/>
    </source>
</evidence>
<sequence length="148" mass="16670">MRKSVSPIIVAVSGGFDPIHIGHIRLFKEAKTLGDRLIVVLNNDHWLRAKKGYVFMPERERKEIIEALSFVDKVVVTGHPKNPKDMSVTDALMRIRPHIFANGGDVTQKNAREKEVCKIIKCKMAFNTGKGGKIQSSSSLVKRYQRSL</sequence>
<dbReference type="InterPro" id="IPR004821">
    <property type="entry name" value="Cyt_trans-like"/>
</dbReference>
<dbReference type="Pfam" id="PF01467">
    <property type="entry name" value="CTP_transf_like"/>
    <property type="match status" value="1"/>
</dbReference>